<evidence type="ECO:0000256" key="1">
    <source>
        <dbReference type="SAM" id="Phobius"/>
    </source>
</evidence>
<dbReference type="EMBL" id="JARBHB010000001">
    <property type="protein sequence ID" value="KAJ8896289.1"/>
    <property type="molecule type" value="Genomic_DNA"/>
</dbReference>
<accession>A0ABQ9IJA4</accession>
<dbReference type="SUPFAM" id="SSF141571">
    <property type="entry name" value="Pentapeptide repeat-like"/>
    <property type="match status" value="1"/>
</dbReference>
<feature type="transmembrane region" description="Helical" evidence="1">
    <location>
        <begin position="261"/>
        <end position="284"/>
    </location>
</feature>
<feature type="transmembrane region" description="Helical" evidence="1">
    <location>
        <begin position="352"/>
        <end position="372"/>
    </location>
</feature>
<evidence type="ECO:0000313" key="2">
    <source>
        <dbReference type="EMBL" id="KAJ8896289.1"/>
    </source>
</evidence>
<keyword evidence="1" id="KW-0812">Transmembrane</keyword>
<keyword evidence="1" id="KW-1133">Transmembrane helix</keyword>
<comment type="caution">
    <text evidence="2">The sequence shown here is derived from an EMBL/GenBank/DDBJ whole genome shotgun (WGS) entry which is preliminary data.</text>
</comment>
<name>A0ABQ9IJA4_9NEOP</name>
<proteinExistence type="predicted"/>
<feature type="transmembrane region" description="Helical" evidence="1">
    <location>
        <begin position="322"/>
        <end position="345"/>
    </location>
</feature>
<keyword evidence="1" id="KW-0472">Membrane</keyword>
<protein>
    <submittedName>
        <fullName evidence="2">Uncharacterized protein</fullName>
    </submittedName>
</protein>
<organism evidence="2 3">
    <name type="scientific">Dryococelus australis</name>
    <dbReference type="NCBI Taxonomy" id="614101"/>
    <lineage>
        <taxon>Eukaryota</taxon>
        <taxon>Metazoa</taxon>
        <taxon>Ecdysozoa</taxon>
        <taxon>Arthropoda</taxon>
        <taxon>Hexapoda</taxon>
        <taxon>Insecta</taxon>
        <taxon>Pterygota</taxon>
        <taxon>Neoptera</taxon>
        <taxon>Polyneoptera</taxon>
        <taxon>Phasmatodea</taxon>
        <taxon>Verophasmatodea</taxon>
        <taxon>Anareolatae</taxon>
        <taxon>Phasmatidae</taxon>
        <taxon>Eurycanthinae</taxon>
        <taxon>Dryococelus</taxon>
    </lineage>
</organism>
<keyword evidence="3" id="KW-1185">Reference proteome</keyword>
<reference evidence="2 3" key="1">
    <citation type="submission" date="2023-02" db="EMBL/GenBank/DDBJ databases">
        <title>LHISI_Scaffold_Assembly.</title>
        <authorList>
            <person name="Stuart O.P."/>
            <person name="Cleave R."/>
            <person name="Magrath M.J.L."/>
            <person name="Mikheyev A.S."/>
        </authorList>
    </citation>
    <scope>NUCLEOTIDE SEQUENCE [LARGE SCALE GENOMIC DNA]</scope>
    <source>
        <strain evidence="2">Daus_M_001</strain>
        <tissue evidence="2">Leg muscle</tissue>
    </source>
</reference>
<gene>
    <name evidence="2" type="ORF">PR048_001633</name>
</gene>
<dbReference type="Proteomes" id="UP001159363">
    <property type="component" value="Chromosome 1"/>
</dbReference>
<sequence length="500" mass="54620">MWGIVPGTLGITVRHLDHTTTIARYMLGDEIACMSAYACYSHCKVRRRKNTSMSLHTQKTCHCELASEDKLAWAYTPIKMSSRTGEVFLLDSPMLRMPTVKMLTPPPDCWLWKVLAYSQVSFHLMSQQGFEGRVSISPPARHGTSRALPYTVALHSTRTLSFAAISNTLVHHWSFSSKSLNALILARHLSHSSQSSTPPAGWDGEVSSGGPSIILSAAGCSDSWIRLGERQAVMSPPHKALNKNEAYFDMFCRRSEEVATALLFAILFLATISFPTAILSIILFPAAILSAILFQGSILSSILFQAAILFVILFPVTILSKILFPAAILSKILFLAAIWSTILFLATTFPNILFLAAILSAILFQAAIFWFVGCYSHFRLPPPPSGATVAERLAHSSATKANRVQSPAGHRIFASGNSTGRCRWSAGFLGDLSFTPPLHSGVAPYSLQSPSSALKTSLLRATQISSLTPPPPHPTNSRRSTSINGWNVWVVSKFLIRYVG</sequence>
<evidence type="ECO:0000313" key="3">
    <source>
        <dbReference type="Proteomes" id="UP001159363"/>
    </source>
</evidence>
<feature type="transmembrane region" description="Helical" evidence="1">
    <location>
        <begin position="291"/>
        <end position="316"/>
    </location>
</feature>